<dbReference type="EMBL" id="WRPA01000022">
    <property type="protein sequence ID" value="MXR70621.1"/>
    <property type="molecule type" value="Genomic_DNA"/>
</dbReference>
<organism evidence="2 3">
    <name type="scientific">Shewanella insulae</name>
    <dbReference type="NCBI Taxonomy" id="2681496"/>
    <lineage>
        <taxon>Bacteria</taxon>
        <taxon>Pseudomonadati</taxon>
        <taxon>Pseudomonadota</taxon>
        <taxon>Gammaproteobacteria</taxon>
        <taxon>Alteromonadales</taxon>
        <taxon>Shewanellaceae</taxon>
        <taxon>Shewanella</taxon>
    </lineage>
</organism>
<dbReference type="Gene3D" id="1.25.40.10">
    <property type="entry name" value="Tetratricopeptide repeat domain"/>
    <property type="match status" value="1"/>
</dbReference>
<name>A0A6L7I5G0_9GAMM</name>
<keyword evidence="3" id="KW-1185">Reference proteome</keyword>
<dbReference type="SMART" id="SM00028">
    <property type="entry name" value="TPR"/>
    <property type="match status" value="2"/>
</dbReference>
<evidence type="ECO:0000313" key="2">
    <source>
        <dbReference type="EMBL" id="MXR70621.1"/>
    </source>
</evidence>
<protein>
    <submittedName>
        <fullName evidence="2">Uncharacterized protein</fullName>
    </submittedName>
</protein>
<keyword evidence="1" id="KW-0802">TPR repeat</keyword>
<dbReference type="AlphaFoldDB" id="A0A6L7I5G0"/>
<dbReference type="RefSeq" id="WP_160798637.1">
    <property type="nucleotide sequence ID" value="NZ_WRPA01000022.1"/>
</dbReference>
<sequence>MPHPSSPHNRVSRRYRTALTGALLSLTLSGCAFNSVFISYPSQLAPVKADLSRQGDAALYRQFDDAISGQDGLLYAQEAGRIAQIIGNFEASKAYYQQAVDAYQEFDDKAVISATDLGATASSLFINDNVIPYRGPGYERVMLHQYQALNYLFSRDRQGALVEVRRSNELQQSEQARYQKSQASVQAMANGTIDAEVNRLGQAAGTTTSSFLNAYSYYTTGLLHELLGEENDAFIDYRKAAQIAPDNPYLQQDLVRLAKKLAMPQYEEFKRRWGDAKLAKPGQGQVVVLLERGFVPEKQSFTVPFRIHGNWQTASLATYAPGRISVPQGEIVGLGTVLKTATLANIDALAITALKEELPSALFRQAARIYAKAEMARSVRSESKRRKDEFDAGAIAMQIFNVVTEQADRRSWLTLPKQAQLGRRYLDAGQYQIRLGQSQTQAIDVQSDKTTLIWIIETGNFTRFYSIII</sequence>
<dbReference type="PROSITE" id="PS50005">
    <property type="entry name" value="TPR"/>
    <property type="match status" value="1"/>
</dbReference>
<feature type="repeat" description="TPR" evidence="1">
    <location>
        <begin position="214"/>
        <end position="247"/>
    </location>
</feature>
<dbReference type="InterPro" id="IPR019734">
    <property type="entry name" value="TPR_rpt"/>
</dbReference>
<dbReference type="Proteomes" id="UP000474778">
    <property type="component" value="Unassembled WGS sequence"/>
</dbReference>
<accession>A0A6L7I5G0</accession>
<dbReference type="SUPFAM" id="SSF48452">
    <property type="entry name" value="TPR-like"/>
    <property type="match status" value="1"/>
</dbReference>
<comment type="caution">
    <text evidence="2">The sequence shown here is derived from an EMBL/GenBank/DDBJ whole genome shotgun (WGS) entry which is preliminary data.</text>
</comment>
<proteinExistence type="predicted"/>
<evidence type="ECO:0000313" key="3">
    <source>
        <dbReference type="Proteomes" id="UP000474778"/>
    </source>
</evidence>
<dbReference type="InterPro" id="IPR011990">
    <property type="entry name" value="TPR-like_helical_dom_sf"/>
</dbReference>
<reference evidence="2 3" key="1">
    <citation type="submission" date="2019-12" db="EMBL/GenBank/DDBJ databases">
        <title>Shewanella insulae sp. nov., isolated from a tidal flat.</title>
        <authorList>
            <person name="Yoon J.-H."/>
        </authorList>
    </citation>
    <scope>NUCLEOTIDE SEQUENCE [LARGE SCALE GENOMIC DNA]</scope>
    <source>
        <strain evidence="2 3">JBTF-M18</strain>
    </source>
</reference>
<gene>
    <name evidence="2" type="ORF">GNT65_18345</name>
</gene>
<evidence type="ECO:0000256" key="1">
    <source>
        <dbReference type="PROSITE-ProRule" id="PRU00339"/>
    </source>
</evidence>